<keyword evidence="6" id="KW-0961">Cell wall biogenesis/degradation</keyword>
<evidence type="ECO:0000256" key="3">
    <source>
        <dbReference type="ARBA" id="ARBA00022960"/>
    </source>
</evidence>
<dbReference type="STRING" id="880073.Cabys_1641"/>
<keyword evidence="4" id="KW-0573">Peptidoglycan synthesis</keyword>
<evidence type="ECO:0000313" key="10">
    <source>
        <dbReference type="Proteomes" id="UP000183868"/>
    </source>
</evidence>
<evidence type="ECO:0000256" key="6">
    <source>
        <dbReference type="ARBA" id="ARBA00023316"/>
    </source>
</evidence>
<dbReference type="PANTHER" id="PTHR36174:SF1">
    <property type="entry name" value="LIPID II:GLYCINE GLYCYLTRANSFERASE"/>
    <property type="match status" value="1"/>
</dbReference>
<evidence type="ECO:0000256" key="5">
    <source>
        <dbReference type="ARBA" id="ARBA00023315"/>
    </source>
</evidence>
<dbReference type="GO" id="GO:0016755">
    <property type="term" value="F:aminoacyltransferase activity"/>
    <property type="evidence" value="ECO:0007669"/>
    <property type="project" value="InterPro"/>
</dbReference>
<dbReference type="Gene3D" id="3.40.630.30">
    <property type="match status" value="1"/>
</dbReference>
<dbReference type="PROSITE" id="PS51191">
    <property type="entry name" value="FEMABX"/>
    <property type="match status" value="1"/>
</dbReference>
<dbReference type="OrthoDB" id="9785911at2"/>
<dbReference type="PaxDb" id="880073-Calab_2794"/>
<dbReference type="eggNOG" id="COG2348">
    <property type="taxonomic scope" value="Bacteria"/>
</dbReference>
<dbReference type="GO" id="GO:0071555">
    <property type="term" value="P:cell wall organization"/>
    <property type="evidence" value="ECO:0007669"/>
    <property type="project" value="UniProtKB-KW"/>
</dbReference>
<gene>
    <name evidence="7" type="ORF">Cabys_1641</name>
    <name evidence="8" type="ORF">Calab_2794</name>
</gene>
<reference evidence="8 9" key="1">
    <citation type="submission" date="2011-09" db="EMBL/GenBank/DDBJ databases">
        <title>The permanent draft genome of Caldithrix abyssi DSM 13497.</title>
        <authorList>
            <consortium name="US DOE Joint Genome Institute (JGI-PGF)"/>
            <person name="Lucas S."/>
            <person name="Han J."/>
            <person name="Lapidus A."/>
            <person name="Bruce D."/>
            <person name="Goodwin L."/>
            <person name="Pitluck S."/>
            <person name="Peters L."/>
            <person name="Kyrpides N."/>
            <person name="Mavromatis K."/>
            <person name="Ivanova N."/>
            <person name="Mikhailova N."/>
            <person name="Chertkov O."/>
            <person name="Detter J.C."/>
            <person name="Tapia R."/>
            <person name="Han C."/>
            <person name="Land M."/>
            <person name="Hauser L."/>
            <person name="Markowitz V."/>
            <person name="Cheng J.-F."/>
            <person name="Hugenholtz P."/>
            <person name="Woyke T."/>
            <person name="Wu D."/>
            <person name="Spring S."/>
            <person name="Brambilla E."/>
            <person name="Klenk H.-P."/>
            <person name="Eisen J.A."/>
        </authorList>
    </citation>
    <scope>NUCLEOTIDE SEQUENCE [LARGE SCALE GENOMIC DNA]</scope>
    <source>
        <strain evidence="8 9">DSM 13497</strain>
    </source>
</reference>
<dbReference type="SUPFAM" id="SSF55729">
    <property type="entry name" value="Acyl-CoA N-acyltransferases (Nat)"/>
    <property type="match status" value="1"/>
</dbReference>
<dbReference type="GO" id="GO:0009252">
    <property type="term" value="P:peptidoglycan biosynthetic process"/>
    <property type="evidence" value="ECO:0007669"/>
    <property type="project" value="UniProtKB-KW"/>
</dbReference>
<dbReference type="InterPro" id="IPR003447">
    <property type="entry name" value="FEMABX"/>
</dbReference>
<keyword evidence="2" id="KW-0808">Transferase</keyword>
<evidence type="ECO:0000256" key="1">
    <source>
        <dbReference type="ARBA" id="ARBA00009943"/>
    </source>
</evidence>
<proteinExistence type="inferred from homology"/>
<dbReference type="HOGENOM" id="CLU_055609_0_0_0"/>
<sequence>MLENDIYYLIDYANLYLKSDEEIFDFEYIQGGKILKNIAIKRPIPQFGTIKCNEEFYDLESPYGYGGFWSNTQDADFIGQALKEYEKKCEQNRIVAEFYRFNPFNDFPLNFGQYFDFLIRDRETVYVQLDKPYETIYKEYHPSLRRNLRKAEKNNLHFSMLNPTLDNIRYFQELYYKTMKKNRAESFYFFPKTYFENLFKLKNAKLFGILYEDKIINMVVVLESAPICYYHLGASIPEYYALNGNPFLFDQLIQYYRSRFSIFYLGGGATSAENDSLLRFKRKFSPTTKPFYIAGKIFNKEKYQEFVKMAEKKCPDLKSIKYFLKYRLCQNNEPEEKI</sequence>
<dbReference type="AlphaFoldDB" id="H1XRC0"/>
<evidence type="ECO:0000256" key="2">
    <source>
        <dbReference type="ARBA" id="ARBA00022679"/>
    </source>
</evidence>
<dbReference type="PANTHER" id="PTHR36174">
    <property type="entry name" value="LIPID II:GLYCINE GLYCYLTRANSFERASE"/>
    <property type="match status" value="1"/>
</dbReference>
<evidence type="ECO:0000313" key="8">
    <source>
        <dbReference type="EMBL" id="EHO42401.1"/>
    </source>
</evidence>
<dbReference type="InterPro" id="IPR050644">
    <property type="entry name" value="PG_Glycine_Bridge_Synth"/>
</dbReference>
<dbReference type="GO" id="GO:0008360">
    <property type="term" value="P:regulation of cell shape"/>
    <property type="evidence" value="ECO:0007669"/>
    <property type="project" value="UniProtKB-KW"/>
</dbReference>
<dbReference type="InParanoid" id="H1XRC0"/>
<dbReference type="InterPro" id="IPR016181">
    <property type="entry name" value="Acyl_CoA_acyltransferase"/>
</dbReference>
<dbReference type="Proteomes" id="UP000183868">
    <property type="component" value="Chromosome"/>
</dbReference>
<dbReference type="RefSeq" id="WP_006929735.1">
    <property type="nucleotide sequence ID" value="NZ_CM001402.1"/>
</dbReference>
<organism evidence="8 9">
    <name type="scientific">Caldithrix abyssi DSM 13497</name>
    <dbReference type="NCBI Taxonomy" id="880073"/>
    <lineage>
        <taxon>Bacteria</taxon>
        <taxon>Pseudomonadati</taxon>
        <taxon>Calditrichota</taxon>
        <taxon>Calditrichia</taxon>
        <taxon>Calditrichales</taxon>
        <taxon>Calditrichaceae</taxon>
        <taxon>Caldithrix</taxon>
    </lineage>
</organism>
<dbReference type="Proteomes" id="UP000004671">
    <property type="component" value="Chromosome"/>
</dbReference>
<name>H1XRC0_CALAY</name>
<keyword evidence="9" id="KW-1185">Reference proteome</keyword>
<reference evidence="7 10" key="2">
    <citation type="submission" date="2016-11" db="EMBL/GenBank/DDBJ databases">
        <title>Genomic analysis of Caldithrix abyssi and proposal of a novel bacterial phylum Caldithrichaeota.</title>
        <authorList>
            <person name="Kublanov I."/>
            <person name="Sigalova O."/>
            <person name="Gavrilov S."/>
            <person name="Lebedinsky A."/>
            <person name="Ivanova N."/>
            <person name="Daum C."/>
            <person name="Reddy T."/>
            <person name="Klenk H.P."/>
            <person name="Goker M."/>
            <person name="Reva O."/>
            <person name="Miroshnichenko M."/>
            <person name="Kyprides N."/>
            <person name="Woyke T."/>
            <person name="Gelfand M."/>
        </authorList>
    </citation>
    <scope>NUCLEOTIDE SEQUENCE [LARGE SCALE GENOMIC DNA]</scope>
    <source>
        <strain evidence="7 10">LF13</strain>
    </source>
</reference>
<dbReference type="KEGG" id="caby:Cabys_1641"/>
<comment type="similarity">
    <text evidence="1">Belongs to the FemABX family.</text>
</comment>
<evidence type="ECO:0008006" key="11">
    <source>
        <dbReference type="Google" id="ProtNLM"/>
    </source>
</evidence>
<evidence type="ECO:0000313" key="7">
    <source>
        <dbReference type="EMBL" id="APF18390.1"/>
    </source>
</evidence>
<evidence type="ECO:0000313" key="9">
    <source>
        <dbReference type="Proteomes" id="UP000004671"/>
    </source>
</evidence>
<protein>
    <recommendedName>
        <fullName evidence="11">Acetyltransferase (GNAT) domain-containing protein</fullName>
    </recommendedName>
</protein>
<evidence type="ECO:0000256" key="4">
    <source>
        <dbReference type="ARBA" id="ARBA00022984"/>
    </source>
</evidence>
<accession>H1XRC0</accession>
<dbReference type="EMBL" id="CM001402">
    <property type="protein sequence ID" value="EHO42401.1"/>
    <property type="molecule type" value="Genomic_DNA"/>
</dbReference>
<keyword evidence="3" id="KW-0133">Cell shape</keyword>
<keyword evidence="5" id="KW-0012">Acyltransferase</keyword>
<dbReference type="EMBL" id="CP018099">
    <property type="protein sequence ID" value="APF18390.1"/>
    <property type="molecule type" value="Genomic_DNA"/>
</dbReference>